<accession>A0A382AJC8</accession>
<proteinExistence type="predicted"/>
<evidence type="ECO:0000313" key="2">
    <source>
        <dbReference type="EMBL" id="SVB01113.1"/>
    </source>
</evidence>
<feature type="compositionally biased region" description="Polar residues" evidence="1">
    <location>
        <begin position="16"/>
        <end position="28"/>
    </location>
</feature>
<name>A0A382AJC8_9ZZZZ</name>
<sequence length="28" mass="2972">MQPNASPGKATRTDGEQATWTSTPVSPR</sequence>
<feature type="region of interest" description="Disordered" evidence="1">
    <location>
        <begin position="1"/>
        <end position="28"/>
    </location>
</feature>
<dbReference type="EMBL" id="UINC01025472">
    <property type="protein sequence ID" value="SVB01113.1"/>
    <property type="molecule type" value="Genomic_DNA"/>
</dbReference>
<dbReference type="AlphaFoldDB" id="A0A382AJC8"/>
<reference evidence="2" key="1">
    <citation type="submission" date="2018-05" db="EMBL/GenBank/DDBJ databases">
        <authorList>
            <person name="Lanie J.A."/>
            <person name="Ng W.-L."/>
            <person name="Kazmierczak K.M."/>
            <person name="Andrzejewski T.M."/>
            <person name="Davidsen T.M."/>
            <person name="Wayne K.J."/>
            <person name="Tettelin H."/>
            <person name="Glass J.I."/>
            <person name="Rusch D."/>
            <person name="Podicherti R."/>
            <person name="Tsui H.-C.T."/>
            <person name="Winkler M.E."/>
        </authorList>
    </citation>
    <scope>NUCLEOTIDE SEQUENCE</scope>
</reference>
<feature type="non-terminal residue" evidence="2">
    <location>
        <position position="28"/>
    </location>
</feature>
<organism evidence="2">
    <name type="scientific">marine metagenome</name>
    <dbReference type="NCBI Taxonomy" id="408172"/>
    <lineage>
        <taxon>unclassified sequences</taxon>
        <taxon>metagenomes</taxon>
        <taxon>ecological metagenomes</taxon>
    </lineage>
</organism>
<gene>
    <name evidence="2" type="ORF">METZ01_LOCUS153967</name>
</gene>
<evidence type="ECO:0000256" key="1">
    <source>
        <dbReference type="SAM" id="MobiDB-lite"/>
    </source>
</evidence>
<protein>
    <submittedName>
        <fullName evidence="2">Uncharacterized protein</fullName>
    </submittedName>
</protein>